<dbReference type="Pfam" id="PF18918">
    <property type="entry name" value="DUF5669"/>
    <property type="match status" value="1"/>
</dbReference>
<dbReference type="Proteomes" id="UP000051221">
    <property type="component" value="Unassembled WGS sequence"/>
</dbReference>
<dbReference type="AlphaFoldDB" id="A0A0Q2N2G2"/>
<organism evidence="1 2">
    <name type="scientific">Vibrio furnissii</name>
    <dbReference type="NCBI Taxonomy" id="29494"/>
    <lineage>
        <taxon>Bacteria</taxon>
        <taxon>Pseudomonadati</taxon>
        <taxon>Pseudomonadota</taxon>
        <taxon>Gammaproteobacteria</taxon>
        <taxon>Vibrionales</taxon>
        <taxon>Vibrionaceae</taxon>
        <taxon>Vibrio</taxon>
    </lineage>
</organism>
<dbReference type="OrthoDB" id="5600572at2"/>
<protein>
    <submittedName>
        <fullName evidence="1">DNA-binding protein</fullName>
    </submittedName>
</protein>
<name>A0A0Q2N2G2_VIBFU</name>
<reference evidence="1 2" key="1">
    <citation type="submission" date="2015-08" db="EMBL/GenBank/DDBJ databases">
        <title>Antibacterial properties of a collection of Vibrionaceae strains.</title>
        <authorList>
            <person name="Giubergia S."/>
        </authorList>
    </citation>
    <scope>NUCLEOTIDE SEQUENCE [LARGE SCALE GENOMIC DNA]</scope>
    <source>
        <strain evidence="1 2">S0821</strain>
    </source>
</reference>
<keyword evidence="2" id="KW-1185">Reference proteome</keyword>
<keyword evidence="1" id="KW-0238">DNA-binding</keyword>
<comment type="caution">
    <text evidence="1">The sequence shown here is derived from an EMBL/GenBank/DDBJ whole genome shotgun (WGS) entry which is preliminary data.</text>
</comment>
<sequence length="77" mass="8362">MKFSQQHLDELNLLLQFDIGSAATGIKVHTDASDAAQSAAQRLFEKQLCTQPDGGYLTNEGIAMAEQADRLLRVLSA</sequence>
<dbReference type="OMA" id="CFDPANM"/>
<dbReference type="RefSeq" id="WP_004725482.1">
    <property type="nucleotide sequence ID" value="NZ_CABLCD010000013.1"/>
</dbReference>
<dbReference type="InterPro" id="IPR013468">
    <property type="entry name" value="CHP02647"/>
</dbReference>
<evidence type="ECO:0000313" key="2">
    <source>
        <dbReference type="Proteomes" id="UP000051221"/>
    </source>
</evidence>
<dbReference type="NCBIfam" id="TIGR02647">
    <property type="entry name" value="DNA"/>
    <property type="match status" value="1"/>
</dbReference>
<dbReference type="InParanoid" id="A0A0Q2N2G2"/>
<dbReference type="GO" id="GO:0003677">
    <property type="term" value="F:DNA binding"/>
    <property type="evidence" value="ECO:0007669"/>
    <property type="project" value="UniProtKB-KW"/>
</dbReference>
<gene>
    <name evidence="1" type="ORF">AMR76_11955</name>
</gene>
<dbReference type="EMBL" id="LKHS01000009">
    <property type="protein sequence ID" value="KQH85983.1"/>
    <property type="molecule type" value="Genomic_DNA"/>
</dbReference>
<dbReference type="GeneID" id="50535807"/>
<proteinExistence type="predicted"/>
<accession>A0A0Q2N2G2</accession>
<evidence type="ECO:0000313" key="1">
    <source>
        <dbReference type="EMBL" id="KQH85983.1"/>
    </source>
</evidence>